<comment type="caution">
    <text evidence="5">The sequence shown here is derived from an EMBL/GenBank/DDBJ whole genome shotgun (WGS) entry which is preliminary data.</text>
</comment>
<organism evidence="5 6">
    <name type="scientific">Pelagovum pacificum</name>
    <dbReference type="NCBI Taxonomy" id="2588711"/>
    <lineage>
        <taxon>Bacteria</taxon>
        <taxon>Pseudomonadati</taxon>
        <taxon>Pseudomonadota</taxon>
        <taxon>Alphaproteobacteria</taxon>
        <taxon>Rhodobacterales</taxon>
        <taxon>Paracoccaceae</taxon>
        <taxon>Pelagovum</taxon>
    </lineage>
</organism>
<dbReference type="Pfam" id="PF13432">
    <property type="entry name" value="TPR_16"/>
    <property type="match status" value="2"/>
</dbReference>
<dbReference type="PROSITE" id="PS50005">
    <property type="entry name" value="TPR"/>
    <property type="match status" value="1"/>
</dbReference>
<evidence type="ECO:0000256" key="1">
    <source>
        <dbReference type="ARBA" id="ARBA00022737"/>
    </source>
</evidence>
<dbReference type="RefSeq" id="WP_140195930.1">
    <property type="nucleotide sequence ID" value="NZ_CP065915.1"/>
</dbReference>
<dbReference type="InterPro" id="IPR011990">
    <property type="entry name" value="TPR-like_helical_dom_sf"/>
</dbReference>
<proteinExistence type="predicted"/>
<dbReference type="SUPFAM" id="SSF48452">
    <property type="entry name" value="TPR-like"/>
    <property type="match status" value="2"/>
</dbReference>
<protein>
    <submittedName>
        <fullName evidence="5">Tetratricopeptide repeat protein</fullName>
    </submittedName>
</protein>
<accession>A0A5C5G9B9</accession>
<keyword evidence="6" id="KW-1185">Reference proteome</keyword>
<dbReference type="InterPro" id="IPR019734">
    <property type="entry name" value="TPR_rpt"/>
</dbReference>
<evidence type="ECO:0000256" key="4">
    <source>
        <dbReference type="SAM" id="SignalP"/>
    </source>
</evidence>
<gene>
    <name evidence="5" type="ORF">FHY64_14170</name>
</gene>
<keyword evidence="1" id="KW-0677">Repeat</keyword>
<evidence type="ECO:0000256" key="3">
    <source>
        <dbReference type="PROSITE-ProRule" id="PRU00339"/>
    </source>
</evidence>
<dbReference type="InterPro" id="IPR051685">
    <property type="entry name" value="Ycf3/AcsC/BcsC/TPR_MFPF"/>
</dbReference>
<dbReference type="SMART" id="SM00028">
    <property type="entry name" value="TPR"/>
    <property type="match status" value="4"/>
</dbReference>
<reference evidence="5 6" key="1">
    <citation type="submission" date="2019-06" db="EMBL/GenBank/DDBJ databases">
        <title>Genome of new Rhodobacteraceae sp. SM1903.</title>
        <authorList>
            <person name="Ren X."/>
        </authorList>
    </citation>
    <scope>NUCLEOTIDE SEQUENCE [LARGE SCALE GENOMIC DNA]</scope>
    <source>
        <strain evidence="5 6">SM1903</strain>
    </source>
</reference>
<dbReference type="OrthoDB" id="54411at2"/>
<feature type="repeat" description="TPR" evidence="3">
    <location>
        <begin position="58"/>
        <end position="91"/>
    </location>
</feature>
<keyword evidence="2 3" id="KW-0802">TPR repeat</keyword>
<dbReference type="AlphaFoldDB" id="A0A5C5G9B9"/>
<dbReference type="Proteomes" id="UP000314011">
    <property type="component" value="Unassembled WGS sequence"/>
</dbReference>
<evidence type="ECO:0000313" key="6">
    <source>
        <dbReference type="Proteomes" id="UP000314011"/>
    </source>
</evidence>
<name>A0A5C5G9B9_9RHOB</name>
<evidence type="ECO:0000313" key="5">
    <source>
        <dbReference type="EMBL" id="TNY31173.1"/>
    </source>
</evidence>
<dbReference type="PANTHER" id="PTHR44943:SF8">
    <property type="entry name" value="TPR REPEAT-CONTAINING PROTEIN MJ0263"/>
    <property type="match status" value="1"/>
</dbReference>
<evidence type="ECO:0000256" key="2">
    <source>
        <dbReference type="ARBA" id="ARBA00022803"/>
    </source>
</evidence>
<feature type="chain" id="PRO_5023094919" evidence="4">
    <location>
        <begin position="26"/>
        <end position="386"/>
    </location>
</feature>
<keyword evidence="4" id="KW-0732">Signal</keyword>
<dbReference type="Gene3D" id="1.25.40.10">
    <property type="entry name" value="Tetratricopeptide repeat domain"/>
    <property type="match status" value="2"/>
</dbReference>
<dbReference type="EMBL" id="VFFF01000002">
    <property type="protein sequence ID" value="TNY31173.1"/>
    <property type="molecule type" value="Genomic_DNA"/>
</dbReference>
<feature type="signal peptide" evidence="4">
    <location>
        <begin position="1"/>
        <end position="25"/>
    </location>
</feature>
<dbReference type="PANTHER" id="PTHR44943">
    <property type="entry name" value="CELLULOSE SYNTHASE OPERON PROTEIN C"/>
    <property type="match status" value="1"/>
</dbReference>
<sequence>MPTRSLFKPLALALLTAALPGIALATPEEDCRDASLAAEDRIFACNMAIERADDEDRFSLLIESGRAYYGDGRYDEAEEAARAAMALKPSSHLAPLDLSWIEQARGESEAALAWVEQAFELAPTNPWVLEQFILVLRDVDRIPECVPYAVTLTSVAPRTDFHMFGTIAQCMQDTDHFEEAVVAYEVALSLGEDIGWANGNLARALWSIDRYEEAAEAGAIAVEADPGNTYALATLIDSLARLGRLDEAVTVFEAHRPSYREAEDAEDVHNYIGWPLYLAGRFDEGRDVMEEWRLDRPSADEWEFAALDTLAHIYAALGEQTRARRYFLASLDSGDEAQEALYRDRLAALGIEVGLERRDLEAAIGDCVNMGAECRLYDPATTSYPF</sequence>